<gene>
    <name evidence="1" type="ORF">GCM10011403_17000</name>
</gene>
<proteinExistence type="predicted"/>
<organism evidence="1 2">
    <name type="scientific">Pseudohongiella nitratireducens</name>
    <dbReference type="NCBI Taxonomy" id="1768907"/>
    <lineage>
        <taxon>Bacteria</taxon>
        <taxon>Pseudomonadati</taxon>
        <taxon>Pseudomonadota</taxon>
        <taxon>Gammaproteobacteria</taxon>
        <taxon>Pseudomonadales</taxon>
        <taxon>Pseudohongiellaceae</taxon>
        <taxon>Pseudohongiella</taxon>
    </lineage>
</organism>
<sequence length="272" mass="30929">MHFESSSDSPGLEAQSIGWRKASTFPGYCSRHDSELVGPIERMAFDGQHEHSVLHAFRNVCNEIYRKQALIESLRFQKGILDRGRDLDRQIDIQYSCNANIKAHSKSLAETESLRAYIERGIVDGNYDAFESACFMFEGDISVVSSSVFQCEFDFEGNKLVDMWDLSIDAELLSHSIVNTENGGAIVFVWQKGGTHAKRVVESFRNIPDDEKGDVFVQYCFVNCENTYFSASWWESLNPKQRAQITSYARALYYEGGAFTANKKRLVGWNFT</sequence>
<reference evidence="1" key="1">
    <citation type="journal article" date="2014" name="Int. J. Syst. Evol. Microbiol.">
        <title>Complete genome sequence of Corynebacterium casei LMG S-19264T (=DSM 44701T), isolated from a smear-ripened cheese.</title>
        <authorList>
            <consortium name="US DOE Joint Genome Institute (JGI-PGF)"/>
            <person name="Walter F."/>
            <person name="Albersmeier A."/>
            <person name="Kalinowski J."/>
            <person name="Ruckert C."/>
        </authorList>
    </citation>
    <scope>NUCLEOTIDE SEQUENCE</scope>
    <source>
        <strain evidence="1">CGMCC 1.15425</strain>
    </source>
</reference>
<dbReference type="AlphaFoldDB" id="A0A917GXC7"/>
<comment type="caution">
    <text evidence="1">The sequence shown here is derived from an EMBL/GenBank/DDBJ whole genome shotgun (WGS) entry which is preliminary data.</text>
</comment>
<accession>A0A917GXC7</accession>
<reference evidence="1" key="2">
    <citation type="submission" date="2020-09" db="EMBL/GenBank/DDBJ databases">
        <authorList>
            <person name="Sun Q."/>
            <person name="Zhou Y."/>
        </authorList>
    </citation>
    <scope>NUCLEOTIDE SEQUENCE</scope>
    <source>
        <strain evidence="1">CGMCC 1.15425</strain>
    </source>
</reference>
<evidence type="ECO:0000313" key="1">
    <source>
        <dbReference type="EMBL" id="GGG60264.1"/>
    </source>
</evidence>
<evidence type="ECO:0000313" key="2">
    <source>
        <dbReference type="Proteomes" id="UP000627715"/>
    </source>
</evidence>
<name>A0A917GXC7_9GAMM</name>
<protein>
    <submittedName>
        <fullName evidence="1">Uncharacterized protein</fullName>
    </submittedName>
</protein>
<dbReference type="Proteomes" id="UP000627715">
    <property type="component" value="Unassembled WGS sequence"/>
</dbReference>
<keyword evidence="2" id="KW-1185">Reference proteome</keyword>
<dbReference type="EMBL" id="BMIY01000006">
    <property type="protein sequence ID" value="GGG60264.1"/>
    <property type="molecule type" value="Genomic_DNA"/>
</dbReference>